<dbReference type="EMBL" id="CM000581">
    <property type="protein sequence ID" value="EWG42825.1"/>
    <property type="molecule type" value="Genomic_DNA"/>
</dbReference>
<feature type="compositionally biased region" description="Basic residues" evidence="1">
    <location>
        <begin position="12"/>
        <end position="26"/>
    </location>
</feature>
<dbReference type="EMBL" id="DS022246">
    <property type="protein sequence ID" value="EWG42825.1"/>
    <property type="molecule type" value="Genomic_DNA"/>
</dbReference>
<accession>W7M5J9</accession>
<evidence type="ECO:0000313" key="3">
    <source>
        <dbReference type="Proteomes" id="UP000009096"/>
    </source>
</evidence>
<name>W7M5J9_GIBM7</name>
<dbReference type="KEGG" id="fvr:FVEG_04544"/>
<feature type="region of interest" description="Disordered" evidence="1">
    <location>
        <begin position="1"/>
        <end position="31"/>
    </location>
</feature>
<feature type="compositionally biased region" description="Basic and acidic residues" evidence="1">
    <location>
        <begin position="1"/>
        <end position="11"/>
    </location>
</feature>
<keyword evidence="3" id="KW-1185">Reference proteome</keyword>
<dbReference type="RefSeq" id="XP_018749016.1">
    <property type="nucleotide sequence ID" value="XM_018892338.1"/>
</dbReference>
<proteinExistence type="predicted"/>
<dbReference type="AlphaFoldDB" id="W7M5J9"/>
<dbReference type="VEuPathDB" id="FungiDB:FVEG_04544"/>
<reference evidence="2 3" key="1">
    <citation type="journal article" date="2010" name="Nature">
        <title>Comparative genomics reveals mobile pathogenicity chromosomes in Fusarium.</title>
        <authorList>
            <person name="Ma L.J."/>
            <person name="van der Does H.C."/>
            <person name="Borkovich K.A."/>
            <person name="Coleman J.J."/>
            <person name="Daboussi M.J."/>
            <person name="Di Pietro A."/>
            <person name="Dufresne M."/>
            <person name="Freitag M."/>
            <person name="Grabherr M."/>
            <person name="Henrissat B."/>
            <person name="Houterman P.M."/>
            <person name="Kang S."/>
            <person name="Shim W.B."/>
            <person name="Woloshuk C."/>
            <person name="Xie X."/>
            <person name="Xu J.R."/>
            <person name="Antoniw J."/>
            <person name="Baker S.E."/>
            <person name="Bluhm B.H."/>
            <person name="Breakspear A."/>
            <person name="Brown D.W."/>
            <person name="Butchko R.A."/>
            <person name="Chapman S."/>
            <person name="Coulson R."/>
            <person name="Coutinho P.M."/>
            <person name="Danchin E.G."/>
            <person name="Diener A."/>
            <person name="Gale L.R."/>
            <person name="Gardiner D.M."/>
            <person name="Goff S."/>
            <person name="Hammond-Kosack K.E."/>
            <person name="Hilburn K."/>
            <person name="Hua-Van A."/>
            <person name="Jonkers W."/>
            <person name="Kazan K."/>
            <person name="Kodira C.D."/>
            <person name="Koehrsen M."/>
            <person name="Kumar L."/>
            <person name="Lee Y.H."/>
            <person name="Li L."/>
            <person name="Manners J.M."/>
            <person name="Miranda-Saavedra D."/>
            <person name="Mukherjee M."/>
            <person name="Park G."/>
            <person name="Park J."/>
            <person name="Park S.Y."/>
            <person name="Proctor R.H."/>
            <person name="Regev A."/>
            <person name="Ruiz-Roldan M.C."/>
            <person name="Sain D."/>
            <person name="Sakthikumar S."/>
            <person name="Sykes S."/>
            <person name="Schwartz D.C."/>
            <person name="Turgeon B.G."/>
            <person name="Wapinski I."/>
            <person name="Yoder O."/>
            <person name="Young S."/>
            <person name="Zeng Q."/>
            <person name="Zhou S."/>
            <person name="Galagan J."/>
            <person name="Cuomo C.A."/>
            <person name="Kistler H.C."/>
            <person name="Rep M."/>
        </authorList>
    </citation>
    <scope>NUCLEOTIDE SEQUENCE [LARGE SCALE GENOMIC DNA]</scope>
    <source>
        <strain evidence="3">M3125 / FGSC 7600</strain>
    </source>
</reference>
<gene>
    <name evidence="2" type="ORF">FVEG_04544</name>
</gene>
<evidence type="ECO:0000313" key="2">
    <source>
        <dbReference type="EMBL" id="EWG42825.1"/>
    </source>
</evidence>
<sequence>MSRKGEKSETTKRRKKRRRNRTKLSIRPKELHEKRRHPCFFNARFPSCHDRQHSIKTRVLFLSS</sequence>
<dbReference type="Proteomes" id="UP000009096">
    <property type="component" value="Chromosome 4"/>
</dbReference>
<evidence type="ECO:0000256" key="1">
    <source>
        <dbReference type="SAM" id="MobiDB-lite"/>
    </source>
</evidence>
<protein>
    <submittedName>
        <fullName evidence="2">Uncharacterized protein</fullName>
    </submittedName>
</protein>
<dbReference type="GeneID" id="30062601"/>
<dbReference type="HOGENOM" id="CLU_2867815_0_0_1"/>
<organism evidence="2 3">
    <name type="scientific">Gibberella moniliformis (strain M3125 / FGSC 7600)</name>
    <name type="common">Maize ear and stalk rot fungus</name>
    <name type="synonym">Fusarium verticillioides</name>
    <dbReference type="NCBI Taxonomy" id="334819"/>
    <lineage>
        <taxon>Eukaryota</taxon>
        <taxon>Fungi</taxon>
        <taxon>Dikarya</taxon>
        <taxon>Ascomycota</taxon>
        <taxon>Pezizomycotina</taxon>
        <taxon>Sordariomycetes</taxon>
        <taxon>Hypocreomycetidae</taxon>
        <taxon>Hypocreales</taxon>
        <taxon>Nectriaceae</taxon>
        <taxon>Fusarium</taxon>
        <taxon>Fusarium fujikuroi species complex</taxon>
    </lineage>
</organism>